<evidence type="ECO:0000259" key="8">
    <source>
        <dbReference type="Pfam" id="PF02384"/>
    </source>
</evidence>
<keyword evidence="10" id="KW-1185">Reference proteome</keyword>
<keyword evidence="5" id="KW-0680">Restriction system</keyword>
<evidence type="ECO:0000256" key="5">
    <source>
        <dbReference type="ARBA" id="ARBA00022747"/>
    </source>
</evidence>
<dbReference type="Pfam" id="PF02384">
    <property type="entry name" value="N6_Mtase"/>
    <property type="match status" value="1"/>
</dbReference>
<dbReference type="Gene3D" id="3.90.220.20">
    <property type="entry name" value="DNA methylase specificity domains"/>
    <property type="match status" value="1"/>
</dbReference>
<dbReference type="InterPro" id="IPR044946">
    <property type="entry name" value="Restrct_endonuc_typeI_TRD_sf"/>
</dbReference>
<keyword evidence="6" id="KW-0238">DNA-binding</keyword>
<keyword evidence="3" id="KW-0808">Transferase</keyword>
<evidence type="ECO:0000256" key="3">
    <source>
        <dbReference type="ARBA" id="ARBA00022679"/>
    </source>
</evidence>
<keyword evidence="4" id="KW-0949">S-adenosyl-L-methionine</keyword>
<dbReference type="SUPFAM" id="SSF53335">
    <property type="entry name" value="S-adenosyl-L-methionine-dependent methyltransferases"/>
    <property type="match status" value="1"/>
</dbReference>
<dbReference type="SUPFAM" id="SSF116734">
    <property type="entry name" value="DNA methylase specificity domain"/>
    <property type="match status" value="1"/>
</dbReference>
<dbReference type="Proteomes" id="UP000261080">
    <property type="component" value="Unassembled WGS sequence"/>
</dbReference>
<keyword evidence="9" id="KW-0378">Hydrolase</keyword>
<dbReference type="InterPro" id="IPR051537">
    <property type="entry name" value="DNA_Adenine_Mtase"/>
</dbReference>
<sequence length="594" mass="67822">MFEEIWKEFQREISEEQAFSLSLLMAFSWHYGEWQDDFGLDIGSGAMVSQGSLIESIKGIQGYDVREAFSRLSERINWQMVEQEAVQRLLKKMIDCFVWYGKKGEDPREVFALILDLMGRDGKCVLTPPGVRRVIVELLGPRKAKHLASSCCGGAGLGLELWDYLRLRNPEISFCGEEQSRELCDVANLYSYAYGVSAGEIVERDVLTIPEERERQRYDMIVMDVPRGRNVTELCQSTDPRLYGFTKRNIYADWIFIQDALYRLSEHGSAAVIVTPGSLIRRNEVSLREQIVVNDWLEAVITFPNNLYPKDHTGRELLIFNKAKKRKGKTIFLDISGYCQRTGRNVHSLTEEGIKLVKKVFDSAEQIPGVSAVCGREEIGENAFSLKPLQYIRRTGEKEIQSGITLEEIAQIVRGSQLLKKSDIKENGAAFFINIKDIQNARLEFGQADRIQRTSSVCKAKFRISKDDILLTSKGAVLKAAIVEANPPEAYISGNITMIRVDQRKYDPYVLFEFLISEQGQIALERIQSGTTIRIISNASLQTLKVPNYDLARMKQIGGQLRRNQERYYREITEATTRFQKERGRLLDELEELT</sequence>
<evidence type="ECO:0000256" key="6">
    <source>
        <dbReference type="ARBA" id="ARBA00023125"/>
    </source>
</evidence>
<dbReference type="PANTHER" id="PTHR42933:SF3">
    <property type="entry name" value="TYPE I RESTRICTION ENZYME MJAVIII METHYLASE SUBUNIT"/>
    <property type="match status" value="1"/>
</dbReference>
<proteinExistence type="predicted"/>
<dbReference type="GO" id="GO:0004519">
    <property type="term" value="F:endonuclease activity"/>
    <property type="evidence" value="ECO:0007669"/>
    <property type="project" value="UniProtKB-KW"/>
</dbReference>
<dbReference type="GO" id="GO:0003677">
    <property type="term" value="F:DNA binding"/>
    <property type="evidence" value="ECO:0007669"/>
    <property type="project" value="UniProtKB-KW"/>
</dbReference>
<gene>
    <name evidence="9" type="ORF">DW016_04370</name>
</gene>
<evidence type="ECO:0000256" key="7">
    <source>
        <dbReference type="ARBA" id="ARBA00047942"/>
    </source>
</evidence>
<dbReference type="InterPro" id="IPR003356">
    <property type="entry name" value="DNA_methylase_A-5"/>
</dbReference>
<dbReference type="OrthoDB" id="9814572at2"/>
<accession>A0A3E3K5B9</accession>
<dbReference type="Gene3D" id="3.40.50.150">
    <property type="entry name" value="Vaccinia Virus protein VP39"/>
    <property type="match status" value="1"/>
</dbReference>
<evidence type="ECO:0000256" key="2">
    <source>
        <dbReference type="ARBA" id="ARBA00022603"/>
    </source>
</evidence>
<dbReference type="EC" id="2.1.1.72" evidence="1"/>
<dbReference type="GO" id="GO:0009307">
    <property type="term" value="P:DNA restriction-modification system"/>
    <property type="evidence" value="ECO:0007669"/>
    <property type="project" value="UniProtKB-KW"/>
</dbReference>
<dbReference type="GO" id="GO:0008170">
    <property type="term" value="F:N-methyltransferase activity"/>
    <property type="evidence" value="ECO:0007669"/>
    <property type="project" value="InterPro"/>
</dbReference>
<evidence type="ECO:0000313" key="10">
    <source>
        <dbReference type="Proteomes" id="UP000261080"/>
    </source>
</evidence>
<evidence type="ECO:0000256" key="1">
    <source>
        <dbReference type="ARBA" id="ARBA00011900"/>
    </source>
</evidence>
<dbReference type="InterPro" id="IPR029063">
    <property type="entry name" value="SAM-dependent_MTases_sf"/>
</dbReference>
<name>A0A3E3K5B9_9FIRM</name>
<evidence type="ECO:0000313" key="9">
    <source>
        <dbReference type="EMBL" id="RGE89049.1"/>
    </source>
</evidence>
<dbReference type="GO" id="GO:0032259">
    <property type="term" value="P:methylation"/>
    <property type="evidence" value="ECO:0007669"/>
    <property type="project" value="UniProtKB-KW"/>
</dbReference>
<dbReference type="EMBL" id="QVLX01000002">
    <property type="protein sequence ID" value="RGE89049.1"/>
    <property type="molecule type" value="Genomic_DNA"/>
</dbReference>
<keyword evidence="9" id="KW-0255">Endonuclease</keyword>
<protein>
    <recommendedName>
        <fullName evidence="1">site-specific DNA-methyltransferase (adenine-specific)</fullName>
        <ecNumber evidence="1">2.1.1.72</ecNumber>
    </recommendedName>
</protein>
<keyword evidence="2" id="KW-0489">Methyltransferase</keyword>
<dbReference type="AlphaFoldDB" id="A0A3E3K5B9"/>
<evidence type="ECO:0000256" key="4">
    <source>
        <dbReference type="ARBA" id="ARBA00022691"/>
    </source>
</evidence>
<comment type="catalytic activity">
    <reaction evidence="7">
        <text>a 2'-deoxyadenosine in DNA + S-adenosyl-L-methionine = an N(6)-methyl-2'-deoxyadenosine in DNA + S-adenosyl-L-homocysteine + H(+)</text>
        <dbReference type="Rhea" id="RHEA:15197"/>
        <dbReference type="Rhea" id="RHEA-COMP:12418"/>
        <dbReference type="Rhea" id="RHEA-COMP:12419"/>
        <dbReference type="ChEBI" id="CHEBI:15378"/>
        <dbReference type="ChEBI" id="CHEBI:57856"/>
        <dbReference type="ChEBI" id="CHEBI:59789"/>
        <dbReference type="ChEBI" id="CHEBI:90615"/>
        <dbReference type="ChEBI" id="CHEBI:90616"/>
        <dbReference type="EC" id="2.1.1.72"/>
    </reaction>
</comment>
<comment type="caution">
    <text evidence="9">The sequence shown here is derived from an EMBL/GenBank/DDBJ whole genome shotgun (WGS) entry which is preliminary data.</text>
</comment>
<dbReference type="PANTHER" id="PTHR42933">
    <property type="entry name" value="SLR6095 PROTEIN"/>
    <property type="match status" value="1"/>
</dbReference>
<keyword evidence="9" id="KW-0540">Nuclease</keyword>
<feature type="domain" description="DNA methylase adenine-specific" evidence="8">
    <location>
        <begin position="125"/>
        <end position="399"/>
    </location>
</feature>
<reference evidence="9 10" key="1">
    <citation type="submission" date="2018-08" db="EMBL/GenBank/DDBJ databases">
        <title>A genome reference for cultivated species of the human gut microbiota.</title>
        <authorList>
            <person name="Zou Y."/>
            <person name="Xue W."/>
            <person name="Luo G."/>
        </authorList>
    </citation>
    <scope>NUCLEOTIDE SEQUENCE [LARGE SCALE GENOMIC DNA]</scope>
    <source>
        <strain evidence="9 10">AF37-2AT</strain>
    </source>
</reference>
<organism evidence="9 10">
    <name type="scientific">Sellimonas intestinalis</name>
    <dbReference type="NCBI Taxonomy" id="1653434"/>
    <lineage>
        <taxon>Bacteria</taxon>
        <taxon>Bacillati</taxon>
        <taxon>Bacillota</taxon>
        <taxon>Clostridia</taxon>
        <taxon>Lachnospirales</taxon>
        <taxon>Lachnospiraceae</taxon>
        <taxon>Sellimonas</taxon>
    </lineage>
</organism>
<dbReference type="GO" id="GO:0009007">
    <property type="term" value="F:site-specific DNA-methyltransferase (adenine-specific) activity"/>
    <property type="evidence" value="ECO:0007669"/>
    <property type="project" value="UniProtKB-EC"/>
</dbReference>